<reference evidence="2 3" key="1">
    <citation type="submission" date="2019-11" db="EMBL/GenBank/DDBJ databases">
        <authorList>
            <person name="Holert J."/>
        </authorList>
    </citation>
    <scope>NUCLEOTIDE SEQUENCE [LARGE SCALE GENOMIC DNA]</scope>
    <source>
        <strain evidence="2">SB11_3</strain>
    </source>
</reference>
<dbReference type="Pfam" id="PF11137">
    <property type="entry name" value="DUF2909"/>
    <property type="match status" value="1"/>
</dbReference>
<dbReference type="EMBL" id="CACSIO010000023">
    <property type="protein sequence ID" value="CAA0116496.1"/>
    <property type="molecule type" value="Genomic_DNA"/>
</dbReference>
<gene>
    <name evidence="2" type="ORF">OPDIPICF_01860</name>
</gene>
<dbReference type="Proteomes" id="UP000441399">
    <property type="component" value="Unassembled WGS sequence"/>
</dbReference>
<evidence type="ECO:0000256" key="1">
    <source>
        <dbReference type="SAM" id="Phobius"/>
    </source>
</evidence>
<dbReference type="InterPro" id="IPR021313">
    <property type="entry name" value="DUF2909"/>
</dbReference>
<name>A0A5S9QF02_9GAMM</name>
<keyword evidence="1" id="KW-0472">Membrane</keyword>
<evidence type="ECO:0000313" key="2">
    <source>
        <dbReference type="EMBL" id="CAA0116496.1"/>
    </source>
</evidence>
<organism evidence="2 3">
    <name type="scientific">BD1-7 clade bacterium</name>
    <dbReference type="NCBI Taxonomy" id="2029982"/>
    <lineage>
        <taxon>Bacteria</taxon>
        <taxon>Pseudomonadati</taxon>
        <taxon>Pseudomonadota</taxon>
        <taxon>Gammaproteobacteria</taxon>
        <taxon>Cellvibrionales</taxon>
        <taxon>Spongiibacteraceae</taxon>
        <taxon>BD1-7 clade</taxon>
    </lineage>
</organism>
<proteinExistence type="predicted"/>
<dbReference type="AlphaFoldDB" id="A0A5S9QF02"/>
<keyword evidence="3" id="KW-1185">Reference proteome</keyword>
<accession>A0A5S9QF02</accession>
<sequence length="75" mass="8289">MESVIKIAILINFVLLVISLFSSLIFVYKEKGKGNRTFYALCIRAGLALSLILLVALALAMGIIAPHAPWDTWQQ</sequence>
<feature type="transmembrane region" description="Helical" evidence="1">
    <location>
        <begin position="38"/>
        <end position="65"/>
    </location>
</feature>
<keyword evidence="1" id="KW-1133">Transmembrane helix</keyword>
<feature type="transmembrane region" description="Helical" evidence="1">
    <location>
        <begin position="6"/>
        <end position="26"/>
    </location>
</feature>
<keyword evidence="1" id="KW-0812">Transmembrane</keyword>
<evidence type="ECO:0008006" key="4">
    <source>
        <dbReference type="Google" id="ProtNLM"/>
    </source>
</evidence>
<protein>
    <recommendedName>
        <fullName evidence="4">DUF2909 domain-containing protein</fullName>
    </recommendedName>
</protein>
<evidence type="ECO:0000313" key="3">
    <source>
        <dbReference type="Proteomes" id="UP000441399"/>
    </source>
</evidence>